<dbReference type="Pfam" id="PF00089">
    <property type="entry name" value="Trypsin"/>
    <property type="match status" value="1"/>
</dbReference>
<reference evidence="4 5" key="1">
    <citation type="submission" date="2024-08" db="EMBL/GenBank/DDBJ databases">
        <title>The draft genome of Apodemus speciosus.</title>
        <authorList>
            <person name="Nabeshima K."/>
            <person name="Suzuki S."/>
            <person name="Onuma M."/>
        </authorList>
    </citation>
    <scope>NUCLEOTIDE SEQUENCE [LARGE SCALE GENOMIC DNA]</scope>
    <source>
        <strain evidence="4">IB14-021</strain>
    </source>
</reference>
<dbReference type="InterPro" id="IPR050850">
    <property type="entry name" value="Peptidase_S1_Elastase_sf"/>
</dbReference>
<dbReference type="PROSITE" id="PS00135">
    <property type="entry name" value="TRYPSIN_SER"/>
    <property type="match status" value="1"/>
</dbReference>
<keyword evidence="2" id="KW-1015">Disulfide bond</keyword>
<dbReference type="InterPro" id="IPR043504">
    <property type="entry name" value="Peptidase_S1_PA_chymotrypsin"/>
</dbReference>
<accession>A0ABQ0F845</accession>
<evidence type="ECO:0000256" key="2">
    <source>
        <dbReference type="ARBA" id="ARBA00023157"/>
    </source>
</evidence>
<dbReference type="Proteomes" id="UP001623349">
    <property type="component" value="Unassembled WGS sequence"/>
</dbReference>
<protein>
    <submittedName>
        <fullName evidence="4">Myeloblastin</fullName>
    </submittedName>
</protein>
<dbReference type="InterPro" id="IPR001254">
    <property type="entry name" value="Trypsin_dom"/>
</dbReference>
<dbReference type="PROSITE" id="PS50240">
    <property type="entry name" value="TRYPSIN_DOM"/>
    <property type="match status" value="1"/>
</dbReference>
<dbReference type="SUPFAM" id="SSF50494">
    <property type="entry name" value="Trypsin-like serine proteases"/>
    <property type="match status" value="1"/>
</dbReference>
<dbReference type="Gene3D" id="2.40.10.10">
    <property type="entry name" value="Trypsin-like serine proteases"/>
    <property type="match status" value="2"/>
</dbReference>
<keyword evidence="1" id="KW-0720">Serine protease</keyword>
<evidence type="ECO:0000313" key="5">
    <source>
        <dbReference type="Proteomes" id="UP001623349"/>
    </source>
</evidence>
<dbReference type="PRINTS" id="PR00722">
    <property type="entry name" value="CHYMOTRYPSIN"/>
</dbReference>
<name>A0ABQ0F845_APOSI</name>
<dbReference type="EMBL" id="BAAFST010000010">
    <property type="protein sequence ID" value="GAB1295310.1"/>
    <property type="molecule type" value="Genomic_DNA"/>
</dbReference>
<keyword evidence="5" id="KW-1185">Reference proteome</keyword>
<keyword evidence="1" id="KW-0378">Hydrolase</keyword>
<sequence length="174" mass="19008">MLVTVVLGAHDLLSSEPGQQKFTITQVFQNNYNPEESLNDVLLLQLNRPASLGEQVAVASLPQQDQSLSQGTQCLAMGWGRLGTRAPTPRVLQELNVTVVTFLCREHNVCTLVPRRAAGICFGDSGGPLVCNGILHGVDSFVIRECASLQFPDFFARVSMYVDWIHSVLRGAEP</sequence>
<proteinExistence type="predicted"/>
<organism evidence="4 5">
    <name type="scientific">Apodemus speciosus</name>
    <name type="common">Large Japanese field mouse</name>
    <dbReference type="NCBI Taxonomy" id="105296"/>
    <lineage>
        <taxon>Eukaryota</taxon>
        <taxon>Metazoa</taxon>
        <taxon>Chordata</taxon>
        <taxon>Craniata</taxon>
        <taxon>Vertebrata</taxon>
        <taxon>Euteleostomi</taxon>
        <taxon>Mammalia</taxon>
        <taxon>Eutheria</taxon>
        <taxon>Euarchontoglires</taxon>
        <taxon>Glires</taxon>
        <taxon>Rodentia</taxon>
        <taxon>Myomorpha</taxon>
        <taxon>Muroidea</taxon>
        <taxon>Muridae</taxon>
        <taxon>Murinae</taxon>
        <taxon>Apodemus</taxon>
    </lineage>
</organism>
<evidence type="ECO:0000259" key="3">
    <source>
        <dbReference type="PROSITE" id="PS50240"/>
    </source>
</evidence>
<evidence type="ECO:0000313" key="4">
    <source>
        <dbReference type="EMBL" id="GAB1295310.1"/>
    </source>
</evidence>
<dbReference type="PANTHER" id="PTHR24257">
    <property type="entry name" value="CHYMOTRYPSIN-LIKE ELASTASE FAMILY MEMBER"/>
    <property type="match status" value="1"/>
</dbReference>
<keyword evidence="1" id="KW-0645">Protease</keyword>
<gene>
    <name evidence="4" type="ORF">APTSU1_001054400</name>
</gene>
<dbReference type="SMART" id="SM00020">
    <property type="entry name" value="Tryp_SPc"/>
    <property type="match status" value="1"/>
</dbReference>
<dbReference type="InterPro" id="IPR033116">
    <property type="entry name" value="TRYPSIN_SER"/>
</dbReference>
<dbReference type="CDD" id="cd00190">
    <property type="entry name" value="Tryp_SPc"/>
    <property type="match status" value="1"/>
</dbReference>
<dbReference type="PANTHER" id="PTHR24257:SF15">
    <property type="entry name" value="MYELOBLASTIN"/>
    <property type="match status" value="1"/>
</dbReference>
<dbReference type="InterPro" id="IPR001314">
    <property type="entry name" value="Peptidase_S1A"/>
</dbReference>
<feature type="domain" description="Peptidase S1" evidence="3">
    <location>
        <begin position="1"/>
        <end position="170"/>
    </location>
</feature>
<evidence type="ECO:0000256" key="1">
    <source>
        <dbReference type="ARBA" id="ARBA00022825"/>
    </source>
</evidence>
<dbReference type="InterPro" id="IPR009003">
    <property type="entry name" value="Peptidase_S1_PA"/>
</dbReference>
<comment type="caution">
    <text evidence="4">The sequence shown here is derived from an EMBL/GenBank/DDBJ whole genome shotgun (WGS) entry which is preliminary data.</text>
</comment>